<reference evidence="7" key="1">
    <citation type="submission" date="2025-08" db="UniProtKB">
        <authorList>
            <consortium name="RefSeq"/>
        </authorList>
    </citation>
    <scope>IDENTIFICATION</scope>
    <source>
        <tissue evidence="7">Gonads</tissue>
    </source>
</reference>
<dbReference type="SUPFAM" id="SSF47473">
    <property type="entry name" value="EF-hand"/>
    <property type="match status" value="1"/>
</dbReference>
<evidence type="ECO:0000259" key="5">
    <source>
        <dbReference type="PROSITE" id="PS51635"/>
    </source>
</evidence>
<dbReference type="SMART" id="SM00054">
    <property type="entry name" value="EFh"/>
    <property type="match status" value="2"/>
</dbReference>
<dbReference type="InterPro" id="IPR018247">
    <property type="entry name" value="EF_Hand_1_Ca_BS"/>
</dbReference>
<dbReference type="InterPro" id="IPR052580">
    <property type="entry name" value="Lipid_Hydrolase"/>
</dbReference>
<dbReference type="PANTHER" id="PTHR46394:SF1">
    <property type="entry name" value="PNPLA DOMAIN-CONTAINING PROTEIN"/>
    <property type="match status" value="1"/>
</dbReference>
<feature type="active site" description="Proton acceptor" evidence="3">
    <location>
        <position position="257"/>
    </location>
</feature>
<dbReference type="InParanoid" id="A0A1S3HVH0"/>
<dbReference type="Gene3D" id="1.10.238.10">
    <property type="entry name" value="EF-hand"/>
    <property type="match status" value="1"/>
</dbReference>
<feature type="domain" description="PNPLA" evidence="5">
    <location>
        <begin position="80"/>
        <end position="270"/>
    </location>
</feature>
<dbReference type="GO" id="GO:0005509">
    <property type="term" value="F:calcium ion binding"/>
    <property type="evidence" value="ECO:0007669"/>
    <property type="project" value="InterPro"/>
</dbReference>
<protein>
    <submittedName>
        <fullName evidence="7">Uncharacterized protein LOC106158540</fullName>
    </submittedName>
</protein>
<dbReference type="Pfam" id="PF13499">
    <property type="entry name" value="EF-hand_7"/>
    <property type="match status" value="1"/>
</dbReference>
<keyword evidence="1" id="KW-0106">Calcium</keyword>
<dbReference type="PROSITE" id="PS51635">
    <property type="entry name" value="PNPLA"/>
    <property type="match status" value="1"/>
</dbReference>
<dbReference type="GO" id="GO:0016787">
    <property type="term" value="F:hydrolase activity"/>
    <property type="evidence" value="ECO:0007669"/>
    <property type="project" value="UniProtKB-UniRule"/>
</dbReference>
<dbReference type="CDD" id="cd07207">
    <property type="entry name" value="Pat_ExoU_VipD_like"/>
    <property type="match status" value="1"/>
</dbReference>
<dbReference type="InterPro" id="IPR011992">
    <property type="entry name" value="EF-hand-dom_pair"/>
</dbReference>
<feature type="short sequence motif" description="GXSXG" evidence="3">
    <location>
        <begin position="113"/>
        <end position="117"/>
    </location>
</feature>
<dbReference type="GO" id="GO:0016042">
    <property type="term" value="P:lipid catabolic process"/>
    <property type="evidence" value="ECO:0007669"/>
    <property type="project" value="UniProtKB-UniRule"/>
</dbReference>
<dbReference type="SUPFAM" id="SSF52151">
    <property type="entry name" value="FabD/lysophospholipase-like"/>
    <property type="match status" value="1"/>
</dbReference>
<dbReference type="PROSITE" id="PS00018">
    <property type="entry name" value="EF_HAND_1"/>
    <property type="match status" value="2"/>
</dbReference>
<keyword evidence="2 3" id="KW-0443">Lipid metabolism</keyword>
<dbReference type="KEGG" id="lak:106158540"/>
<feature type="domain" description="EF-hand" evidence="4">
    <location>
        <begin position="424"/>
        <end position="454"/>
    </location>
</feature>
<accession>A0A1S3HVH0</accession>
<evidence type="ECO:0000313" key="6">
    <source>
        <dbReference type="Proteomes" id="UP000085678"/>
    </source>
</evidence>
<evidence type="ECO:0000259" key="4">
    <source>
        <dbReference type="PROSITE" id="PS50222"/>
    </source>
</evidence>
<sequence>MIVLVPCLFELVRGIVTSLWRRPQRVDPRIPVRLGSSSDENWGVSLTLQNGTKKRKSKLFEEYESIIKILKKYDFDFENLAFEGGGNKGIAYGGAVKILEKIGVLWKCKRFAGSSAGAAVALLVALGYSGDEIIFMMKRDISADNFMDSRSGRLGLLYNLFYHHGWHPGKKLHQTLESYVEQATGRPHLTFEELYQEFDKELCVVCTNITTMSAEYFHPKTTPDVSIALAVRMSMSLPGVFQPVKLERHGTTYVYVDGGLLCNYPVHVFDGWFLSMKPKDSFLKRLDISTKHKATNQHFMFGGHNTKTLGMMLYSGNEVEFMKNQFENRLTKLDDDGKAEFYFENPRPDTKLAKFNGPIVDQYLKTERKRNRIFEAAMHFWQALRECDKDGNDAIDKDELRKALQNGIFTEHDATVLFGKTYSVDQIFQDMDTNKDGSINWQEFLYFIERRSVAFMCYVQKLSMRDVNTFGDFLTSVLDTVEINVKQLYMKTNDDERTIGINTDYVQTTDFYMETEDKEFLIRQGAIACIQYLKAYIEKNYGETISYQLVT</sequence>
<evidence type="ECO:0000256" key="2">
    <source>
        <dbReference type="ARBA" id="ARBA00023098"/>
    </source>
</evidence>
<feature type="active site" description="Nucleophile" evidence="3">
    <location>
        <position position="115"/>
    </location>
</feature>
<dbReference type="Pfam" id="PF01734">
    <property type="entry name" value="Patatin"/>
    <property type="match status" value="1"/>
</dbReference>
<keyword evidence="6" id="KW-1185">Reference proteome</keyword>
<dbReference type="Gene3D" id="3.40.1090.10">
    <property type="entry name" value="Cytosolic phospholipase A2 catalytic domain"/>
    <property type="match status" value="2"/>
</dbReference>
<evidence type="ECO:0000256" key="3">
    <source>
        <dbReference type="PROSITE-ProRule" id="PRU01161"/>
    </source>
</evidence>
<dbReference type="PANTHER" id="PTHR46394">
    <property type="entry name" value="ANNEXIN"/>
    <property type="match status" value="1"/>
</dbReference>
<dbReference type="Proteomes" id="UP000085678">
    <property type="component" value="Unplaced"/>
</dbReference>
<dbReference type="AlphaFoldDB" id="A0A1S3HVH0"/>
<feature type="short sequence motif" description="GXGXXG" evidence="3">
    <location>
        <begin position="84"/>
        <end position="89"/>
    </location>
</feature>
<feature type="domain" description="EF-hand" evidence="4">
    <location>
        <begin position="375"/>
        <end position="410"/>
    </location>
</feature>
<keyword evidence="3" id="KW-0442">Lipid degradation</keyword>
<organism evidence="6 7">
    <name type="scientific">Lingula anatina</name>
    <name type="common">Brachiopod</name>
    <name type="synonym">Lingula unguis</name>
    <dbReference type="NCBI Taxonomy" id="7574"/>
    <lineage>
        <taxon>Eukaryota</taxon>
        <taxon>Metazoa</taxon>
        <taxon>Spiralia</taxon>
        <taxon>Lophotrochozoa</taxon>
        <taxon>Brachiopoda</taxon>
        <taxon>Linguliformea</taxon>
        <taxon>Lingulata</taxon>
        <taxon>Lingulida</taxon>
        <taxon>Linguloidea</taxon>
        <taxon>Lingulidae</taxon>
        <taxon>Lingula</taxon>
    </lineage>
</organism>
<evidence type="ECO:0000313" key="7">
    <source>
        <dbReference type="RefSeq" id="XP_013390037.1"/>
    </source>
</evidence>
<gene>
    <name evidence="7" type="primary">LOC106158540</name>
</gene>
<dbReference type="RefSeq" id="XP_013390037.1">
    <property type="nucleotide sequence ID" value="XM_013534583.2"/>
</dbReference>
<dbReference type="CDD" id="cd00051">
    <property type="entry name" value="EFh"/>
    <property type="match status" value="1"/>
</dbReference>
<dbReference type="InterPro" id="IPR002641">
    <property type="entry name" value="PNPLA_dom"/>
</dbReference>
<name>A0A1S3HVH0_LINAN</name>
<feature type="short sequence motif" description="DGA/G" evidence="3">
    <location>
        <begin position="257"/>
        <end position="259"/>
    </location>
</feature>
<dbReference type="GeneID" id="106158540"/>
<dbReference type="PROSITE" id="PS50222">
    <property type="entry name" value="EF_HAND_2"/>
    <property type="match status" value="2"/>
</dbReference>
<keyword evidence="3" id="KW-0378">Hydrolase</keyword>
<proteinExistence type="predicted"/>
<dbReference type="InterPro" id="IPR016035">
    <property type="entry name" value="Acyl_Trfase/lysoPLipase"/>
</dbReference>
<evidence type="ECO:0000256" key="1">
    <source>
        <dbReference type="ARBA" id="ARBA00022837"/>
    </source>
</evidence>
<dbReference type="OrthoDB" id="412240at2759"/>
<dbReference type="InterPro" id="IPR002048">
    <property type="entry name" value="EF_hand_dom"/>
</dbReference>